<keyword evidence="1" id="KW-1133">Transmembrane helix</keyword>
<dbReference type="EMBL" id="BBNO01000004">
    <property type="protein sequence ID" value="GAO08724.1"/>
    <property type="molecule type" value="Genomic_DNA"/>
</dbReference>
<reference evidence="2 3" key="2">
    <citation type="journal article" date="2015" name="Stand. Genomic Sci.">
        <title>Draft genome sequence of marine-derived Streptomyces sp. TP-A0598, a producer of anti-MRSA antibiotic lydicamycins.</title>
        <authorList>
            <person name="Komaki H."/>
            <person name="Ichikawa N."/>
            <person name="Hosoyama A."/>
            <person name="Fujita N."/>
            <person name="Igarashi Y."/>
        </authorList>
    </citation>
    <scope>NUCLEOTIDE SEQUENCE [LARGE SCALE GENOMIC DNA]</scope>
    <source>
        <strain evidence="2 3">NBRC 110027</strain>
    </source>
</reference>
<keyword evidence="3" id="KW-1185">Reference proteome</keyword>
<evidence type="ECO:0000313" key="2">
    <source>
        <dbReference type="EMBL" id="GAO08724.1"/>
    </source>
</evidence>
<protein>
    <submittedName>
        <fullName evidence="2">Uncharacterized protein</fullName>
    </submittedName>
</protein>
<gene>
    <name evidence="2" type="ORF">TPA0598_04_03600</name>
</gene>
<dbReference type="AlphaFoldDB" id="A0A0P4R6G3"/>
<reference evidence="3" key="1">
    <citation type="submission" date="2014-09" db="EMBL/GenBank/DDBJ databases">
        <title>Whole genome shotgun sequence of Streptomyces sp. NBRC 110027.</title>
        <authorList>
            <person name="Komaki H."/>
            <person name="Ichikawa N."/>
            <person name="Katano-Makiyama Y."/>
            <person name="Hosoyama A."/>
            <person name="Hashimoto M."/>
            <person name="Uohara A."/>
            <person name="Kitahashi Y."/>
            <person name="Ohji S."/>
            <person name="Kimura A."/>
            <person name="Yamazoe A."/>
            <person name="Igarashi Y."/>
            <person name="Fujita N."/>
        </authorList>
    </citation>
    <scope>NUCLEOTIDE SEQUENCE [LARGE SCALE GENOMIC DNA]</scope>
    <source>
        <strain evidence="3">NBRC 110027</strain>
    </source>
</reference>
<proteinExistence type="predicted"/>
<accession>A0A0P4R6G3</accession>
<comment type="caution">
    <text evidence="2">The sequence shown here is derived from an EMBL/GenBank/DDBJ whole genome shotgun (WGS) entry which is preliminary data.</text>
</comment>
<evidence type="ECO:0000256" key="1">
    <source>
        <dbReference type="SAM" id="Phobius"/>
    </source>
</evidence>
<dbReference type="Proteomes" id="UP000048965">
    <property type="component" value="Unassembled WGS sequence"/>
</dbReference>
<evidence type="ECO:0000313" key="3">
    <source>
        <dbReference type="Proteomes" id="UP000048965"/>
    </source>
</evidence>
<feature type="transmembrane region" description="Helical" evidence="1">
    <location>
        <begin position="12"/>
        <end position="31"/>
    </location>
</feature>
<organism evidence="2 3">
    <name type="scientific">Streptomyces lydicamycinicus</name>
    <dbReference type="NCBI Taxonomy" id="1546107"/>
    <lineage>
        <taxon>Bacteria</taxon>
        <taxon>Bacillati</taxon>
        <taxon>Actinomycetota</taxon>
        <taxon>Actinomycetes</taxon>
        <taxon>Kitasatosporales</taxon>
        <taxon>Streptomycetaceae</taxon>
        <taxon>Streptomyces</taxon>
    </lineage>
</organism>
<sequence length="59" mass="6331">MGFEPVDSAILWLLGASGVLAVALFVIKGLLDQVPDIAESWHRAKHAVRGQDRSDGDDS</sequence>
<keyword evidence="1" id="KW-0472">Membrane</keyword>
<name>A0A0P4R6G3_9ACTN</name>
<keyword evidence="1" id="KW-0812">Transmembrane</keyword>